<feature type="transmembrane region" description="Helical" evidence="8">
    <location>
        <begin position="278"/>
        <end position="297"/>
    </location>
</feature>
<evidence type="ECO:0000256" key="7">
    <source>
        <dbReference type="SAM" id="MobiDB-lite"/>
    </source>
</evidence>
<dbReference type="OrthoDB" id="205546at2759"/>
<organism evidence="9 10">
    <name type="scientific">Xylaria hypoxylon</name>
    <dbReference type="NCBI Taxonomy" id="37992"/>
    <lineage>
        <taxon>Eukaryota</taxon>
        <taxon>Fungi</taxon>
        <taxon>Dikarya</taxon>
        <taxon>Ascomycota</taxon>
        <taxon>Pezizomycotina</taxon>
        <taxon>Sordariomycetes</taxon>
        <taxon>Xylariomycetidae</taxon>
        <taxon>Xylariales</taxon>
        <taxon>Xylariaceae</taxon>
        <taxon>Xylaria</taxon>
    </lineage>
</organism>
<name>A0A4Z0YLZ6_9PEZI</name>
<evidence type="ECO:0000256" key="6">
    <source>
        <dbReference type="ARBA" id="ARBA00023136"/>
    </source>
</evidence>
<dbReference type="Proteomes" id="UP000297716">
    <property type="component" value="Unassembled WGS sequence"/>
</dbReference>
<evidence type="ECO:0000256" key="4">
    <source>
        <dbReference type="ARBA" id="ARBA00022824"/>
    </source>
</evidence>
<evidence type="ECO:0000313" key="10">
    <source>
        <dbReference type="Proteomes" id="UP000297716"/>
    </source>
</evidence>
<evidence type="ECO:0000256" key="8">
    <source>
        <dbReference type="SAM" id="Phobius"/>
    </source>
</evidence>
<feature type="region of interest" description="Disordered" evidence="7">
    <location>
        <begin position="1"/>
        <end position="42"/>
    </location>
</feature>
<dbReference type="GO" id="GO:0016126">
    <property type="term" value="P:sterol biosynthetic process"/>
    <property type="evidence" value="ECO:0007669"/>
    <property type="project" value="TreeGrafter"/>
</dbReference>
<evidence type="ECO:0000256" key="2">
    <source>
        <dbReference type="ARBA" id="ARBA00007475"/>
    </source>
</evidence>
<dbReference type="PANTHER" id="PTHR15301:SF3">
    <property type="entry name" value="PROTEIN NSG1-RELATED"/>
    <property type="match status" value="1"/>
</dbReference>
<feature type="transmembrane region" description="Helical" evidence="8">
    <location>
        <begin position="200"/>
        <end position="221"/>
    </location>
</feature>
<sequence length="405" mass="43638">MTDSPNRPPLLRPIPVRPFNVNLKDPTPPGDESLPHTPQTGSSLNLDWLNFKLLDPRNRVRPESSASISRAQSVMNLTSSTLMGIYEPTTYDNDKYTPGIELTTPWGTGAETPARVLSMDEPSTTIQNVHAYPARRGSSVHHPTHTPPLSTTTSLFYSGLRALLLSGLGVLYGIGVATVREGRSTSAFRMEHVINVSGYTWGYMTFWGATGLTLGCLLPWVDGVWERSTGNGSSGEVIETEGEAGNNLRRKTDWALAVRGIGIFIGIAYAIRKLHWDSTLQLSLSLALVNPALWFLIDGSMPGFIVSSAVGLAGSALLTGLHPDMVPVPAMLSSPSHGGLYNPGTIHSNTSTHYSNAEPMLLGGLASQQTLAMGIWTLNVLFCCCVVFGNVGRWLAINKYGSPHV</sequence>
<dbReference type="PANTHER" id="PTHR15301">
    <property type="entry name" value="INSULIN-INDUCED GENE 1"/>
    <property type="match status" value="1"/>
</dbReference>
<dbReference type="EMBL" id="SKBN01000048">
    <property type="protein sequence ID" value="TGJ85289.1"/>
    <property type="molecule type" value="Genomic_DNA"/>
</dbReference>
<gene>
    <name evidence="9" type="ORF">E0Z10_g3432</name>
</gene>
<comment type="subcellular location">
    <subcellularLocation>
        <location evidence="1">Endoplasmic reticulum membrane</location>
        <topology evidence="1">Multi-pass membrane protein</topology>
    </subcellularLocation>
</comment>
<dbReference type="InterPro" id="IPR025929">
    <property type="entry name" value="INSIG_fam"/>
</dbReference>
<feature type="compositionally biased region" description="Pro residues" evidence="7">
    <location>
        <begin position="1"/>
        <end position="16"/>
    </location>
</feature>
<dbReference type="GO" id="GO:0005789">
    <property type="term" value="C:endoplasmic reticulum membrane"/>
    <property type="evidence" value="ECO:0007669"/>
    <property type="project" value="UniProtKB-SubCell"/>
</dbReference>
<feature type="transmembrane region" description="Helical" evidence="8">
    <location>
        <begin position="375"/>
        <end position="396"/>
    </location>
</feature>
<dbReference type="AlphaFoldDB" id="A0A4Z0YLZ6"/>
<evidence type="ECO:0000256" key="1">
    <source>
        <dbReference type="ARBA" id="ARBA00004477"/>
    </source>
</evidence>
<keyword evidence="5 8" id="KW-1133">Transmembrane helix</keyword>
<keyword evidence="3 8" id="KW-0812">Transmembrane</keyword>
<evidence type="ECO:0000313" key="9">
    <source>
        <dbReference type="EMBL" id="TGJ85289.1"/>
    </source>
</evidence>
<feature type="transmembrane region" description="Helical" evidence="8">
    <location>
        <begin position="254"/>
        <end position="271"/>
    </location>
</feature>
<protein>
    <submittedName>
        <fullName evidence="9">Uncharacterized protein</fullName>
    </submittedName>
</protein>
<accession>A0A4Z0YLZ6</accession>
<feature type="transmembrane region" description="Helical" evidence="8">
    <location>
        <begin position="155"/>
        <end position="179"/>
    </location>
</feature>
<comment type="caution">
    <text evidence="9">The sequence shown here is derived from an EMBL/GenBank/DDBJ whole genome shotgun (WGS) entry which is preliminary data.</text>
</comment>
<keyword evidence="6 8" id="KW-0472">Membrane</keyword>
<keyword evidence="10" id="KW-1185">Reference proteome</keyword>
<comment type="similarity">
    <text evidence="2">Belongs to the INSIG family.</text>
</comment>
<evidence type="ECO:0000256" key="5">
    <source>
        <dbReference type="ARBA" id="ARBA00022989"/>
    </source>
</evidence>
<evidence type="ECO:0000256" key="3">
    <source>
        <dbReference type="ARBA" id="ARBA00022692"/>
    </source>
</evidence>
<proteinExistence type="inferred from homology"/>
<dbReference type="Pfam" id="PF07281">
    <property type="entry name" value="INSIG"/>
    <property type="match status" value="1"/>
</dbReference>
<keyword evidence="4" id="KW-0256">Endoplasmic reticulum</keyword>
<reference evidence="9 10" key="1">
    <citation type="submission" date="2019-03" db="EMBL/GenBank/DDBJ databases">
        <title>Draft genome sequence of Xylaria hypoxylon DSM 108379, a ubiquitous saprotrophic-parasitic fungi on hardwood.</title>
        <authorList>
            <person name="Buettner E."/>
            <person name="Leonhardt S."/>
            <person name="Gebauer A.M."/>
            <person name="Liers C."/>
            <person name="Hofrichter M."/>
            <person name="Kellner H."/>
        </authorList>
    </citation>
    <scope>NUCLEOTIDE SEQUENCE [LARGE SCALE GENOMIC DNA]</scope>
    <source>
        <strain evidence="9 10">DSM 108379</strain>
    </source>
</reference>
<dbReference type="STRING" id="37992.A0A4Z0YLZ6"/>